<dbReference type="InterPro" id="IPR055128">
    <property type="entry name" value="HypF_C_2"/>
</dbReference>
<dbReference type="Gene3D" id="3.30.420.360">
    <property type="match status" value="1"/>
</dbReference>
<keyword evidence="13" id="KW-1185">Reference proteome</keyword>
<dbReference type="InterPro" id="IPR006070">
    <property type="entry name" value="Sua5-like_dom"/>
</dbReference>
<comment type="catalytic activity">
    <reaction evidence="7">
        <text>C-terminal L-cysteinyl-[HypE protein] + carbamoyl phosphate + ATP + H2O = C-terminal S-carboxamide-L-cysteinyl-[HypE protein] + AMP + phosphate + diphosphate + H(+)</text>
        <dbReference type="Rhea" id="RHEA:55636"/>
        <dbReference type="Rhea" id="RHEA-COMP:14247"/>
        <dbReference type="Rhea" id="RHEA-COMP:14392"/>
        <dbReference type="ChEBI" id="CHEBI:15377"/>
        <dbReference type="ChEBI" id="CHEBI:15378"/>
        <dbReference type="ChEBI" id="CHEBI:30616"/>
        <dbReference type="ChEBI" id="CHEBI:33019"/>
        <dbReference type="ChEBI" id="CHEBI:43474"/>
        <dbReference type="ChEBI" id="CHEBI:58228"/>
        <dbReference type="ChEBI" id="CHEBI:76913"/>
        <dbReference type="ChEBI" id="CHEBI:139126"/>
        <dbReference type="ChEBI" id="CHEBI:456215"/>
    </reaction>
</comment>
<dbReference type="SUPFAM" id="SSF55821">
    <property type="entry name" value="YrdC/RibB"/>
    <property type="match status" value="1"/>
</dbReference>
<dbReference type="Gene3D" id="3.30.420.40">
    <property type="match status" value="1"/>
</dbReference>
<evidence type="ECO:0000256" key="3">
    <source>
        <dbReference type="ARBA" id="ARBA00022598"/>
    </source>
</evidence>
<dbReference type="PROSITE" id="PS51160">
    <property type="entry name" value="ACYLPHOSPHATASE_3"/>
    <property type="match status" value="1"/>
</dbReference>
<dbReference type="InterPro" id="IPR011125">
    <property type="entry name" value="Znf_HypF"/>
</dbReference>
<dbReference type="SUPFAM" id="SSF54975">
    <property type="entry name" value="Acylphosphatase/BLUF domain-like"/>
    <property type="match status" value="1"/>
</dbReference>
<dbReference type="InterPro" id="IPR043129">
    <property type="entry name" value="ATPase_NBD"/>
</dbReference>
<evidence type="ECO:0000259" key="11">
    <source>
        <dbReference type="PROSITE" id="PS51163"/>
    </source>
</evidence>
<dbReference type="PIRSF" id="PIRSF006256">
    <property type="entry name" value="CMPcnvr_hdrg_mat"/>
    <property type="match status" value="1"/>
</dbReference>
<dbReference type="InterPro" id="IPR041440">
    <property type="entry name" value="HypF_C"/>
</dbReference>
<feature type="domain" description="Acylphosphatase-like" evidence="10">
    <location>
        <begin position="4"/>
        <end position="90"/>
    </location>
</feature>
<dbReference type="PANTHER" id="PTHR42959">
    <property type="entry name" value="CARBAMOYLTRANSFERASE"/>
    <property type="match status" value="1"/>
</dbReference>
<evidence type="ECO:0000256" key="2">
    <source>
        <dbReference type="ARBA" id="ARBA00008097"/>
    </source>
</evidence>
<dbReference type="InterPro" id="IPR017945">
    <property type="entry name" value="DHBP_synth_RibB-like_a/b_dom"/>
</dbReference>
<comment type="similarity">
    <text evidence="2 8">Belongs to the carbamoyltransferase HypF family.</text>
</comment>
<dbReference type="EMBL" id="JAFLND010000001">
    <property type="protein sequence ID" value="MBO0329101.1"/>
    <property type="molecule type" value="Genomic_DNA"/>
</dbReference>
<feature type="active site" evidence="9">
    <location>
        <position position="19"/>
    </location>
</feature>
<evidence type="ECO:0000256" key="9">
    <source>
        <dbReference type="PROSITE-ProRule" id="PRU00520"/>
    </source>
</evidence>
<dbReference type="NCBIfam" id="TIGR00143">
    <property type="entry name" value="hypF"/>
    <property type="match status" value="1"/>
</dbReference>
<evidence type="ECO:0000259" key="10">
    <source>
        <dbReference type="PROSITE" id="PS51160"/>
    </source>
</evidence>
<evidence type="ECO:0000256" key="7">
    <source>
        <dbReference type="ARBA" id="ARBA00048220"/>
    </source>
</evidence>
<comment type="pathway">
    <text evidence="1">Protein modification; [NiFe] hydrogenase maturation.</text>
</comment>
<dbReference type="InterPro" id="IPR017968">
    <property type="entry name" value="Acylphosphatase_CS"/>
</dbReference>
<proteinExistence type="inferred from homology"/>
<organism evidence="12 13">
    <name type="scientific">[Muricauda] lutisoli</name>
    <dbReference type="NCBI Taxonomy" id="2816035"/>
    <lineage>
        <taxon>Bacteria</taxon>
        <taxon>Pseudomonadati</taxon>
        <taxon>Bacteroidota</taxon>
        <taxon>Flavobacteriia</taxon>
        <taxon>Flavobacteriales</taxon>
        <taxon>Flavobacteriaceae</taxon>
        <taxon>Allomuricauda</taxon>
    </lineage>
</organism>
<keyword evidence="6" id="KW-0862">Zinc</keyword>
<evidence type="ECO:0000313" key="13">
    <source>
        <dbReference type="Proteomes" id="UP000664163"/>
    </source>
</evidence>
<dbReference type="Pfam" id="PF00708">
    <property type="entry name" value="Acylphosphatase"/>
    <property type="match status" value="1"/>
</dbReference>
<evidence type="ECO:0000256" key="8">
    <source>
        <dbReference type="PIRNR" id="PIRNR006256"/>
    </source>
</evidence>
<dbReference type="PANTHER" id="PTHR42959:SF1">
    <property type="entry name" value="CARBAMOYLTRANSFERASE HYPF"/>
    <property type="match status" value="1"/>
</dbReference>
<dbReference type="RefSeq" id="WP_207069628.1">
    <property type="nucleotide sequence ID" value="NZ_JAFLND010000001.1"/>
</dbReference>
<dbReference type="EC" id="6.2.-.-" evidence="8"/>
<dbReference type="SUPFAM" id="SSF53067">
    <property type="entry name" value="Actin-like ATPase domain"/>
    <property type="match status" value="1"/>
</dbReference>
<keyword evidence="4" id="KW-0479">Metal-binding</keyword>
<dbReference type="Gene3D" id="3.90.870.50">
    <property type="match status" value="1"/>
</dbReference>
<keyword evidence="9" id="KW-0378">Hydrolase</keyword>
<evidence type="ECO:0000313" key="12">
    <source>
        <dbReference type="EMBL" id="MBO0329101.1"/>
    </source>
</evidence>
<dbReference type="Pfam" id="PF01300">
    <property type="entry name" value="Sua5_yciO_yrdC"/>
    <property type="match status" value="1"/>
</dbReference>
<dbReference type="PROSITE" id="PS00150">
    <property type="entry name" value="ACYLPHOSPHATASE_1"/>
    <property type="match status" value="1"/>
</dbReference>
<feature type="active site" evidence="9">
    <location>
        <position position="37"/>
    </location>
</feature>
<evidence type="ECO:0000256" key="6">
    <source>
        <dbReference type="ARBA" id="ARBA00022833"/>
    </source>
</evidence>
<dbReference type="InterPro" id="IPR004421">
    <property type="entry name" value="Carbamoyltransferase_HypF"/>
</dbReference>
<name>A0ABS3ES91_9FLAO</name>
<evidence type="ECO:0000256" key="5">
    <source>
        <dbReference type="ARBA" id="ARBA00022771"/>
    </source>
</evidence>
<dbReference type="InterPro" id="IPR001792">
    <property type="entry name" value="Acylphosphatase-like_dom"/>
</dbReference>
<keyword evidence="3" id="KW-0436">Ligase</keyword>
<reference evidence="12 13" key="1">
    <citation type="submission" date="2021-03" db="EMBL/GenBank/DDBJ databases">
        <title>Muricauda sp. CAU 1631 isolated from Incheon.</title>
        <authorList>
            <person name="Kim W."/>
        </authorList>
    </citation>
    <scope>NUCLEOTIDE SEQUENCE [LARGE SCALE GENOMIC DNA]</scope>
    <source>
        <strain evidence="12 13">CAU 1631</strain>
    </source>
</reference>
<gene>
    <name evidence="12" type="primary">hypF</name>
    <name evidence="12" type="ORF">J0X13_00980</name>
</gene>
<dbReference type="Gene3D" id="3.30.110.120">
    <property type="match status" value="1"/>
</dbReference>
<dbReference type="InterPro" id="IPR051060">
    <property type="entry name" value="Carbamoyltrans_HypF-like"/>
</dbReference>
<protein>
    <recommendedName>
        <fullName evidence="8">Carbamoyltransferase</fullName>
        <ecNumber evidence="8">6.2.-.-</ecNumber>
    </recommendedName>
</protein>
<dbReference type="PROSITE" id="PS51163">
    <property type="entry name" value="YRDC"/>
    <property type="match status" value="1"/>
</dbReference>
<dbReference type="InterPro" id="IPR036046">
    <property type="entry name" value="Acylphosphatase-like_dom_sf"/>
</dbReference>
<dbReference type="Pfam" id="PF17788">
    <property type="entry name" value="HypF_C"/>
    <property type="match status" value="1"/>
</dbReference>
<comment type="caution">
    <text evidence="12">The sequence shown here is derived from an EMBL/GenBank/DDBJ whole genome shotgun (WGS) entry which is preliminary data.</text>
</comment>
<evidence type="ECO:0000256" key="4">
    <source>
        <dbReference type="ARBA" id="ARBA00022723"/>
    </source>
</evidence>
<sequence>MPKTYKIIVTGRVQGVGFRPHVFNLATKFQLNGTVSNNEEGVIIYLAGDEDVVRSFYRILTEHPPKASKIKEHHMYETKPQHFDGFSIVPSKKAGRLNLQLTPDFAICDDCKEEITNSDNRRYHYPFTTCVNCGPRWAITNSFPFERDNTNLDVFEMCDTCTDEYEDPSNRRFHSQTNTCSDCGIQLKLSIANGSILSAEYPIQKTAILIKEGNIIAIKNTSGYLLCCDANNGEVIKKLRERKNRPSKPFAILYPSLTSLKRDLKINEIQEKTLTSPESPIVIIPKTNFTGDLALNELTPNLNQLGVMLPYSGILHLLAKELEIPIVATSGNIHASPIINDETMAHKELNGVADYFLDHNLKITNPQDDSVVKFSPKFNKKITFRRSRGLSPNFDVDIPTDKKIMAMGGHLKSTVAFLPNDYLYISQYLGNLDHFDVFDRYTSTVERFQKLFEVTPEVVLVDKHPGYNSTRHGIELAKSIKADLKQVQHHKAHFASVLGEHALFDNESGIMGVVWDGTGYGDDAQIWGGEFFTYQNGEIKRVGHFDYYDWLAGDKMAKEPRISFFSLANDTMQSEIDKKFSKQEISVYNHLKKVESLKTSSVGRLFDAVASLLDLCDFNTYEGEAAIRLENQIVDYQLEDCKSYASEMVNGTVPTKEIFNNLYLDFKTGKKKEEIVTNFLYTLATVVLKMAEQMNLQQVAMSGGVFQNTVLVDMIKELSGGEYKLYFNRNLSPNDENISFGQLMYNQHIKIER</sequence>
<dbReference type="Pfam" id="PF07503">
    <property type="entry name" value="zf-HYPF"/>
    <property type="match status" value="2"/>
</dbReference>
<evidence type="ECO:0000256" key="1">
    <source>
        <dbReference type="ARBA" id="ARBA00004711"/>
    </source>
</evidence>
<dbReference type="Proteomes" id="UP000664163">
    <property type="component" value="Unassembled WGS sequence"/>
</dbReference>
<dbReference type="Pfam" id="PF22521">
    <property type="entry name" value="HypF_C_2"/>
    <property type="match status" value="1"/>
</dbReference>
<feature type="domain" description="YrdC-like" evidence="11">
    <location>
        <begin position="200"/>
        <end position="389"/>
    </location>
</feature>
<accession>A0ABS3ES91</accession>
<keyword evidence="5" id="KW-0863">Zinc-finger</keyword>
<comment type="catalytic activity">
    <reaction evidence="9">
        <text>an acyl phosphate + H2O = a carboxylate + phosphate + H(+)</text>
        <dbReference type="Rhea" id="RHEA:14965"/>
        <dbReference type="ChEBI" id="CHEBI:15377"/>
        <dbReference type="ChEBI" id="CHEBI:15378"/>
        <dbReference type="ChEBI" id="CHEBI:29067"/>
        <dbReference type="ChEBI" id="CHEBI:43474"/>
        <dbReference type="ChEBI" id="CHEBI:59918"/>
        <dbReference type="EC" id="3.6.1.7"/>
    </reaction>
</comment>